<reference evidence="5" key="1">
    <citation type="submission" date="2022-11" db="EMBL/GenBank/DDBJ databases">
        <authorList>
            <person name="Petersen C."/>
        </authorList>
    </citation>
    <scope>NUCLEOTIDE SEQUENCE</scope>
    <source>
        <strain evidence="5">IBT 29864</strain>
    </source>
</reference>
<keyword evidence="2" id="KW-0479">Metal-binding</keyword>
<proteinExistence type="inferred from homology"/>
<protein>
    <recommendedName>
        <fullName evidence="4">CENP-V/GFA domain-containing protein</fullName>
    </recommendedName>
</protein>
<dbReference type="GeneID" id="81440637"/>
<feature type="domain" description="CENP-V/GFA" evidence="4">
    <location>
        <begin position="2"/>
        <end position="56"/>
    </location>
</feature>
<dbReference type="SUPFAM" id="SSF51316">
    <property type="entry name" value="Mss4-like"/>
    <property type="match status" value="1"/>
</dbReference>
<evidence type="ECO:0000313" key="5">
    <source>
        <dbReference type="EMBL" id="KAJ5368779.1"/>
    </source>
</evidence>
<accession>A0A9W9S181</accession>
<keyword evidence="3" id="KW-0862">Zinc</keyword>
<evidence type="ECO:0000256" key="1">
    <source>
        <dbReference type="ARBA" id="ARBA00005495"/>
    </source>
</evidence>
<keyword evidence="6" id="KW-1185">Reference proteome</keyword>
<dbReference type="OrthoDB" id="9985472at2759"/>
<dbReference type="GO" id="GO:0016846">
    <property type="term" value="F:carbon-sulfur lyase activity"/>
    <property type="evidence" value="ECO:0007669"/>
    <property type="project" value="InterPro"/>
</dbReference>
<dbReference type="RefSeq" id="XP_056553521.1">
    <property type="nucleotide sequence ID" value="XM_056701458.1"/>
</dbReference>
<evidence type="ECO:0000313" key="6">
    <source>
        <dbReference type="Proteomes" id="UP001147782"/>
    </source>
</evidence>
<dbReference type="InterPro" id="IPR006913">
    <property type="entry name" value="CENP-V/GFA"/>
</dbReference>
<evidence type="ECO:0000256" key="3">
    <source>
        <dbReference type="ARBA" id="ARBA00022833"/>
    </source>
</evidence>
<dbReference type="AlphaFoldDB" id="A0A9W9S181"/>
<name>A0A9W9S181_9EURO</name>
<dbReference type="GO" id="GO:0046872">
    <property type="term" value="F:metal ion binding"/>
    <property type="evidence" value="ECO:0007669"/>
    <property type="project" value="UniProtKB-KW"/>
</dbReference>
<comment type="caution">
    <text evidence="5">The sequence shown here is derived from an EMBL/GenBank/DDBJ whole genome shotgun (WGS) entry which is preliminary data.</text>
</comment>
<dbReference type="Pfam" id="PF04828">
    <property type="entry name" value="GFA"/>
    <property type="match status" value="1"/>
</dbReference>
<dbReference type="EMBL" id="JAPZBS010000007">
    <property type="protein sequence ID" value="KAJ5368779.1"/>
    <property type="molecule type" value="Genomic_DNA"/>
</dbReference>
<organism evidence="5 6">
    <name type="scientific">Penicillium cataractarum</name>
    <dbReference type="NCBI Taxonomy" id="2100454"/>
    <lineage>
        <taxon>Eukaryota</taxon>
        <taxon>Fungi</taxon>
        <taxon>Dikarya</taxon>
        <taxon>Ascomycota</taxon>
        <taxon>Pezizomycotina</taxon>
        <taxon>Eurotiomycetes</taxon>
        <taxon>Eurotiomycetidae</taxon>
        <taxon>Eurotiales</taxon>
        <taxon>Aspergillaceae</taxon>
        <taxon>Penicillium</taxon>
    </lineage>
</organism>
<dbReference type="Proteomes" id="UP001147782">
    <property type="component" value="Unassembled WGS sequence"/>
</dbReference>
<evidence type="ECO:0000256" key="2">
    <source>
        <dbReference type="ARBA" id="ARBA00022723"/>
    </source>
</evidence>
<gene>
    <name evidence="5" type="ORF">N7496_008539</name>
</gene>
<sequence length="74" mass="8272">MHESGKKLTVYFCGDCGSTLYKTHELFPGQVVVLAGTLDDADGLEQAKPQVELFTKHRASWLPSLSWADQKDEF</sequence>
<dbReference type="InterPro" id="IPR011057">
    <property type="entry name" value="Mss4-like_sf"/>
</dbReference>
<reference evidence="5" key="2">
    <citation type="journal article" date="2023" name="IMA Fungus">
        <title>Comparative genomic study of the Penicillium genus elucidates a diverse pangenome and 15 lateral gene transfer events.</title>
        <authorList>
            <person name="Petersen C."/>
            <person name="Sorensen T."/>
            <person name="Nielsen M.R."/>
            <person name="Sondergaard T.E."/>
            <person name="Sorensen J.L."/>
            <person name="Fitzpatrick D.A."/>
            <person name="Frisvad J.C."/>
            <person name="Nielsen K.L."/>
        </authorList>
    </citation>
    <scope>NUCLEOTIDE SEQUENCE</scope>
    <source>
        <strain evidence="5">IBT 29864</strain>
    </source>
</reference>
<comment type="similarity">
    <text evidence="1">Belongs to the Gfa family.</text>
</comment>
<dbReference type="Gene3D" id="3.90.1590.10">
    <property type="entry name" value="glutathione-dependent formaldehyde- activating enzyme (gfa)"/>
    <property type="match status" value="1"/>
</dbReference>
<evidence type="ECO:0000259" key="4">
    <source>
        <dbReference type="Pfam" id="PF04828"/>
    </source>
</evidence>